<proteinExistence type="inferred from homology"/>
<comment type="caution">
    <text evidence="8">The sequence shown here is derived from an EMBL/GenBank/DDBJ whole genome shotgun (WGS) entry which is preliminary data.</text>
</comment>
<dbReference type="Gene3D" id="3.40.50.2000">
    <property type="entry name" value="Glycogen Phosphorylase B"/>
    <property type="match status" value="2"/>
</dbReference>
<dbReference type="Pfam" id="PF04464">
    <property type="entry name" value="Glyphos_transf"/>
    <property type="match status" value="1"/>
</dbReference>
<comment type="subcellular location">
    <subcellularLocation>
        <location evidence="1">Cell membrane</location>
        <topology evidence="1">Peripheral membrane protein</topology>
    </subcellularLocation>
</comment>
<evidence type="ECO:0000256" key="1">
    <source>
        <dbReference type="ARBA" id="ARBA00004202"/>
    </source>
</evidence>
<dbReference type="Gene3D" id="3.40.50.12580">
    <property type="match status" value="1"/>
</dbReference>
<comment type="similarity">
    <text evidence="2">Belongs to the CDP-glycerol glycerophosphotransferase family.</text>
</comment>
<dbReference type="InterPro" id="IPR001296">
    <property type="entry name" value="Glyco_trans_1"/>
</dbReference>
<dbReference type="InterPro" id="IPR051612">
    <property type="entry name" value="Teichoic_Acid_Biosynth"/>
</dbReference>
<dbReference type="InterPro" id="IPR019734">
    <property type="entry name" value="TPR_rpt"/>
</dbReference>
<accession>A0A5T1DX71</accession>
<evidence type="ECO:0000256" key="3">
    <source>
        <dbReference type="ARBA" id="ARBA00022475"/>
    </source>
</evidence>
<name>A0A5T1DX71_CAMJU</name>
<keyword evidence="5" id="KW-0777">Teichoic acid biosynthesis</keyword>
<dbReference type="GO" id="GO:0019350">
    <property type="term" value="P:teichoic acid biosynthetic process"/>
    <property type="evidence" value="ECO:0007669"/>
    <property type="project" value="UniProtKB-KW"/>
</dbReference>
<dbReference type="Gene3D" id="1.25.40.10">
    <property type="entry name" value="Tetratricopeptide repeat domain"/>
    <property type="match status" value="2"/>
</dbReference>
<dbReference type="InterPro" id="IPR007554">
    <property type="entry name" value="Glycerophosphate_synth"/>
</dbReference>
<organism evidence="8">
    <name type="scientific">Campylobacter jejuni</name>
    <dbReference type="NCBI Taxonomy" id="197"/>
    <lineage>
        <taxon>Bacteria</taxon>
        <taxon>Pseudomonadati</taxon>
        <taxon>Campylobacterota</taxon>
        <taxon>Epsilonproteobacteria</taxon>
        <taxon>Campylobacterales</taxon>
        <taxon>Campylobacteraceae</taxon>
        <taxon>Campylobacter</taxon>
    </lineage>
</organism>
<dbReference type="SUPFAM" id="SSF53756">
    <property type="entry name" value="UDP-Glycosyltransferase/glycogen phosphorylase"/>
    <property type="match status" value="2"/>
</dbReference>
<dbReference type="InterPro" id="IPR043148">
    <property type="entry name" value="TagF_C"/>
</dbReference>
<dbReference type="Pfam" id="PF00534">
    <property type="entry name" value="Glycos_transf_1"/>
    <property type="match status" value="1"/>
</dbReference>
<evidence type="ECO:0000313" key="8">
    <source>
        <dbReference type="EMBL" id="EAK8320139.1"/>
    </source>
</evidence>
<evidence type="ECO:0000259" key="7">
    <source>
        <dbReference type="Pfam" id="PF00534"/>
    </source>
</evidence>
<dbReference type="GO" id="GO:0047355">
    <property type="term" value="F:CDP-glycerol glycerophosphotransferase activity"/>
    <property type="evidence" value="ECO:0007669"/>
    <property type="project" value="InterPro"/>
</dbReference>
<keyword evidence="6" id="KW-0472">Membrane</keyword>
<evidence type="ECO:0000256" key="2">
    <source>
        <dbReference type="ARBA" id="ARBA00010488"/>
    </source>
</evidence>
<evidence type="ECO:0000256" key="4">
    <source>
        <dbReference type="ARBA" id="ARBA00022679"/>
    </source>
</evidence>
<sequence length="1619" mass="192290">MNKNISYIFIDRSLKKIQKYKIKINIREKKMKYCMFGLYFLFASILYKRKKYQASKKYFIKASNNFRDNAKAYFKTGMCCFHLKEWNDAKVFFEQACFLKETPNWRKQLKQVYNHLKFGFFLEQKLWWKEVDRLKQELNHGNEQNFILLRDLAIACEAMKRYNDAVKYYKESILIQEKQKIPIESVWYYRLGFCCEKIKDIVLSNKFYGYAIKFDEELESDIYGIGVFHEKMGYWSEANVAYLNKIQELEIVYLDKIFYKIAFSFEMLYDWKNSEKYYHKAIENNYHCSVYHYRLGVVLEKQNKIEQASIFYTEAFKRDSYCRAEYFYRLANCLMKLDHHKEACKIFAQINRINNNIFDQNLNFLKDDFFRQKVIYLDYYENEDILQNAILYQTHTAQFMSCNPYAIFLHLLNDPRFDNFIHIWVLQDFESIPLEFRQNKKIIFVKYFSKLYFKYLASAKYLINSGSFCRFFIRKPEQKYLATWHGTPWKYLGKDMRRGFMEFEVTQKDFLQSTHIISPNKHTSEVLMQKHDIENIFQGKVYESGYPRIDITLKINNFKKQQIRERLNIKIGDKVILYAPTYRNSFENAELNIEKLIKDLEIFKKSGFVVVFRGHYNLEDKLKDNGIPSVPRDIDTNELLSIVDVLITDYSSIAFDFMVLNRPIIYYIYDYEEYKNQHGLYFDVEMLNSVYCKTPQEVLGILKNPLMLEKCKISQEIKDMFVLNEDGAATQRVIEFFFFDNFKDEKIYKHFNNKVNLLIYPGGLGNNGMSVSFVNFLNYLNLNEYNVYVAIDSWQVRQSPTCMKYISQIRDKVYILGNPNILSQTQEENWLLSNPVYKNKRANQEQENIFARCFERDFRCLYGDSKFNSLISFDGYGELWVYRFAYAKTNAKKIIYLHNDMKGEFDVKFPYLEKIFNVYKYFDHIFSVSRELSDLNRDNLSDTYQVECDKFDFMNNIIDYKNILFKSGFVLEYLEDESIFNDGGKVFINIARLSPEKNQLMLIKAFQKISSEFNNIKLMILGDGPLKEDLKLYILKNNVKNVYLLGNRNNPYPYLRKADCFILSSLHEGQPMVLLESLVLKKPIIATNITGNRSVLNSRGGLLVNPDIDSLSKAMIKYLKESIQTCNFDFVEYNNIILEKFNYLFGVSFEGYKNDRCILSPCIIMAKPDGFGMRLFAMMAGLLLSEKTNLPFYFKWGKIEDVIGNTHEMFNSIKHIPFALGKVGDIFSEEFIQKYYIDDCKDISSNHGFGIHQEKKTFNDIKNGPFEQKWGWYAPGIEGGALSNWIEGYNEEQCYKDFAEIYKKIKFSNKYQNIIKYAEQTASKLGEFIAIHIRGADIVYSSTYKKASLYAFVGDKYFPYEIAIEIIKNKIKDYKIVIFSQDIIASKKLIDYFNNEKIILADQFASEFLDVTERAFFEMNFLSYAKLIYTPGISLQKSAFSQCPSFFSGIKKDISFHEIFSKEKQYQIIEKNINKLQLDSMYKSMAFFRLYQLSLDLKKDFKISLQFIEKAMLEDASNTAWIIHWIHLNLRYDHYDIVEKYLDKNLVKIQHDLLVTLLLFRGKIYKNICFDLMKIKKRCEKYSNLLFLINEISRSMKKQKKVLHGKKISSSFVWCFKNL</sequence>
<dbReference type="GO" id="GO:0005886">
    <property type="term" value="C:plasma membrane"/>
    <property type="evidence" value="ECO:0007669"/>
    <property type="project" value="UniProtKB-SubCell"/>
</dbReference>
<evidence type="ECO:0000256" key="6">
    <source>
        <dbReference type="ARBA" id="ARBA00023136"/>
    </source>
</evidence>
<protein>
    <submittedName>
        <fullName evidence="8">Glycosyltransferase</fullName>
    </submittedName>
</protein>
<evidence type="ECO:0000256" key="5">
    <source>
        <dbReference type="ARBA" id="ARBA00022944"/>
    </source>
</evidence>
<dbReference type="CDD" id="cd03811">
    <property type="entry name" value="GT4_GT28_WabH-like"/>
    <property type="match status" value="1"/>
</dbReference>
<keyword evidence="3" id="KW-1003">Cell membrane</keyword>
<dbReference type="SUPFAM" id="SSF48452">
    <property type="entry name" value="TPR-like"/>
    <property type="match status" value="2"/>
</dbReference>
<dbReference type="PANTHER" id="PTHR37316:SF3">
    <property type="entry name" value="TEICHOIC ACID GLYCEROL-PHOSPHATE TRANSFERASE"/>
    <property type="match status" value="1"/>
</dbReference>
<keyword evidence="4 8" id="KW-0808">Transferase</keyword>
<gene>
    <name evidence="8" type="ORF">E7M96_06170</name>
</gene>
<dbReference type="InterPro" id="IPR043149">
    <property type="entry name" value="TagF_N"/>
</dbReference>
<dbReference type="InterPro" id="IPR011990">
    <property type="entry name" value="TPR-like_helical_dom_sf"/>
</dbReference>
<dbReference type="PANTHER" id="PTHR37316">
    <property type="entry name" value="TEICHOIC ACID GLYCEROL-PHOSPHATE PRIMASE"/>
    <property type="match status" value="1"/>
</dbReference>
<feature type="domain" description="Glycosyl transferase family 1" evidence="7">
    <location>
        <begin position="978"/>
        <end position="1122"/>
    </location>
</feature>
<dbReference type="EMBL" id="AACJNO010000006">
    <property type="protein sequence ID" value="EAK8320139.1"/>
    <property type="molecule type" value="Genomic_DNA"/>
</dbReference>
<reference evidence="8" key="1">
    <citation type="submission" date="2019-04" db="EMBL/GenBank/DDBJ databases">
        <authorList>
            <person name="Ashton P.M."/>
            <person name="Dallman T."/>
            <person name="Nair S."/>
            <person name="De Pinna E."/>
            <person name="Peters T."/>
            <person name="Grant K."/>
        </authorList>
    </citation>
    <scope>NUCLEOTIDE SEQUENCE</scope>
    <source>
        <strain evidence="8">OXC2273</strain>
    </source>
</reference>
<dbReference type="SMART" id="SM00028">
    <property type="entry name" value="TPR"/>
    <property type="match status" value="7"/>
</dbReference>
<dbReference type="GO" id="GO:0016757">
    <property type="term" value="F:glycosyltransferase activity"/>
    <property type="evidence" value="ECO:0007669"/>
    <property type="project" value="InterPro"/>
</dbReference>
<dbReference type="Gene3D" id="3.40.50.11820">
    <property type="match status" value="1"/>
</dbReference>